<dbReference type="EMBL" id="CP017831">
    <property type="protein sequence ID" value="AOZ96243.1"/>
    <property type="molecule type" value="Genomic_DNA"/>
</dbReference>
<accession>A0A1D9P160</accession>
<protein>
    <submittedName>
        <fullName evidence="2">Uncharacterized protein</fullName>
    </submittedName>
</protein>
<name>A0A1D9P160_9FIRM</name>
<keyword evidence="1" id="KW-0812">Transmembrane</keyword>
<sequence>MGGLFILVIIFALIVFAIIASIVIGLFFTGLIGGLVLLFTGKHFSKDSRRKVLSRVCIIIGIILLCIAGGSAGVIINFIMSMVG</sequence>
<reference evidence="3" key="1">
    <citation type="submission" date="2016-10" db="EMBL/GenBank/DDBJ databases">
        <title>The complete genome sequence of the rumen bacterium Butyrivibrio hungatei MB2003.</title>
        <authorList>
            <person name="Palevich N."/>
            <person name="Kelly W.J."/>
            <person name="Leahy S.C."/>
            <person name="Altermann E."/>
            <person name="Rakonjac J."/>
            <person name="Attwood G.T."/>
        </authorList>
    </citation>
    <scope>NUCLEOTIDE SEQUENCE [LARGE SCALE GENOMIC DNA]</scope>
    <source>
        <strain evidence="3">MB2003</strain>
    </source>
</reference>
<dbReference type="KEGG" id="bhu:bhn_I1209"/>
<evidence type="ECO:0000313" key="3">
    <source>
        <dbReference type="Proteomes" id="UP000179284"/>
    </source>
</evidence>
<proteinExistence type="predicted"/>
<keyword evidence="3" id="KW-1185">Reference proteome</keyword>
<feature type="transmembrane region" description="Helical" evidence="1">
    <location>
        <begin position="59"/>
        <end position="80"/>
    </location>
</feature>
<evidence type="ECO:0000256" key="1">
    <source>
        <dbReference type="SAM" id="Phobius"/>
    </source>
</evidence>
<gene>
    <name evidence="2" type="ORF">bhn_I1209</name>
</gene>
<dbReference type="RefSeq" id="WP_071175949.1">
    <property type="nucleotide sequence ID" value="NZ_CP017831.1"/>
</dbReference>
<keyword evidence="1" id="KW-0472">Membrane</keyword>
<dbReference type="Proteomes" id="UP000179284">
    <property type="component" value="Chromosome I"/>
</dbReference>
<feature type="transmembrane region" description="Helical" evidence="1">
    <location>
        <begin position="6"/>
        <end position="39"/>
    </location>
</feature>
<keyword evidence="1" id="KW-1133">Transmembrane helix</keyword>
<evidence type="ECO:0000313" key="2">
    <source>
        <dbReference type="EMBL" id="AOZ96243.1"/>
    </source>
</evidence>
<organism evidence="2 3">
    <name type="scientific">Butyrivibrio hungatei</name>
    <dbReference type="NCBI Taxonomy" id="185008"/>
    <lineage>
        <taxon>Bacteria</taxon>
        <taxon>Bacillati</taxon>
        <taxon>Bacillota</taxon>
        <taxon>Clostridia</taxon>
        <taxon>Lachnospirales</taxon>
        <taxon>Lachnospiraceae</taxon>
        <taxon>Butyrivibrio</taxon>
    </lineage>
</organism>
<dbReference type="AlphaFoldDB" id="A0A1D9P160"/>